<dbReference type="InterPro" id="IPR036188">
    <property type="entry name" value="FAD/NAD-bd_sf"/>
</dbReference>
<dbReference type="InterPro" id="IPR002938">
    <property type="entry name" value="FAD-bd"/>
</dbReference>
<evidence type="ECO:0000313" key="8">
    <source>
        <dbReference type="EMBL" id="EIJ35647.1"/>
    </source>
</evidence>
<keyword evidence="4" id="KW-0274">FAD</keyword>
<dbReference type="Proteomes" id="UP000005317">
    <property type="component" value="Unassembled WGS sequence"/>
</dbReference>
<protein>
    <submittedName>
        <fullName evidence="8">FAD-dependent pyridine nucleotide-disulfide oxidoreductase</fullName>
    </submittedName>
</protein>
<comment type="similarity">
    <text evidence="2">Belongs to the GMC oxidoreductase family.</text>
</comment>
<evidence type="ECO:0000259" key="6">
    <source>
        <dbReference type="Pfam" id="PF01494"/>
    </source>
</evidence>
<evidence type="ECO:0000313" key="9">
    <source>
        <dbReference type="Proteomes" id="UP000005317"/>
    </source>
</evidence>
<dbReference type="AlphaFoldDB" id="A0A656HGT9"/>
<dbReference type="GO" id="GO:0016614">
    <property type="term" value="F:oxidoreductase activity, acting on CH-OH group of donors"/>
    <property type="evidence" value="ECO:0007669"/>
    <property type="project" value="InterPro"/>
</dbReference>
<dbReference type="OrthoDB" id="9787779at2"/>
<evidence type="ECO:0000256" key="5">
    <source>
        <dbReference type="ARBA" id="ARBA00023002"/>
    </source>
</evidence>
<proteinExistence type="inferred from homology"/>
<keyword evidence="9" id="KW-1185">Reference proteome</keyword>
<dbReference type="EMBL" id="JH651384">
    <property type="protein sequence ID" value="EIJ35647.1"/>
    <property type="molecule type" value="Genomic_DNA"/>
</dbReference>
<keyword evidence="5" id="KW-0560">Oxidoreductase</keyword>
<dbReference type="SUPFAM" id="SSF51905">
    <property type="entry name" value="FAD/NAD(P)-binding domain"/>
    <property type="match status" value="1"/>
</dbReference>
<accession>A0A656HGT9</accession>
<evidence type="ECO:0000256" key="3">
    <source>
        <dbReference type="ARBA" id="ARBA00022630"/>
    </source>
</evidence>
<keyword evidence="3" id="KW-0285">Flavoprotein</keyword>
<evidence type="ECO:0000259" key="7">
    <source>
        <dbReference type="Pfam" id="PF05199"/>
    </source>
</evidence>
<evidence type="ECO:0000256" key="4">
    <source>
        <dbReference type="ARBA" id="ARBA00022827"/>
    </source>
</evidence>
<dbReference type="GO" id="GO:0071949">
    <property type="term" value="F:FAD binding"/>
    <property type="evidence" value="ECO:0007669"/>
    <property type="project" value="InterPro"/>
</dbReference>
<dbReference type="Gene3D" id="3.50.50.60">
    <property type="entry name" value="FAD/NAD(P)-binding domain"/>
    <property type="match status" value="2"/>
</dbReference>
<reference evidence="9" key="1">
    <citation type="journal article" date="2011" name="Stand. Genomic Sci.">
        <title>Genome sequence of the filamentous, gliding Thiothrix nivea neotype strain (JP2(T)).</title>
        <authorList>
            <person name="Lapidus A."/>
            <person name="Nolan M."/>
            <person name="Lucas S."/>
            <person name="Glavina Del Rio T."/>
            <person name="Tice H."/>
            <person name="Cheng J.F."/>
            <person name="Tapia R."/>
            <person name="Han C."/>
            <person name="Goodwin L."/>
            <person name="Pitluck S."/>
            <person name="Liolios K."/>
            <person name="Pagani I."/>
            <person name="Ivanova N."/>
            <person name="Huntemann M."/>
            <person name="Mavromatis K."/>
            <person name="Mikhailova N."/>
            <person name="Pati A."/>
            <person name="Chen A."/>
            <person name="Palaniappan K."/>
            <person name="Land M."/>
            <person name="Brambilla E.M."/>
            <person name="Rohde M."/>
            <person name="Abt B."/>
            <person name="Verbarg S."/>
            <person name="Goker M."/>
            <person name="Bristow J."/>
            <person name="Eisen J.A."/>
            <person name="Markowitz V."/>
            <person name="Hugenholtz P."/>
            <person name="Kyrpides N.C."/>
            <person name="Klenk H.P."/>
            <person name="Woyke T."/>
        </authorList>
    </citation>
    <scope>NUCLEOTIDE SEQUENCE [LARGE SCALE GENOMIC DNA]</scope>
    <source>
        <strain evidence="9">ATCC 35100 / DSM 5205 / JP2</strain>
    </source>
</reference>
<organism evidence="8 9">
    <name type="scientific">Thiothrix nivea (strain ATCC 35100 / DSM 5205 / JP2)</name>
    <dbReference type="NCBI Taxonomy" id="870187"/>
    <lineage>
        <taxon>Bacteria</taxon>
        <taxon>Pseudomonadati</taxon>
        <taxon>Pseudomonadota</taxon>
        <taxon>Gammaproteobacteria</taxon>
        <taxon>Thiotrichales</taxon>
        <taxon>Thiotrichaceae</taxon>
        <taxon>Thiothrix</taxon>
    </lineage>
</organism>
<evidence type="ECO:0000256" key="2">
    <source>
        <dbReference type="ARBA" id="ARBA00010790"/>
    </source>
</evidence>
<feature type="domain" description="Glucose-methanol-choline oxidoreductase C-terminal" evidence="7">
    <location>
        <begin position="411"/>
        <end position="533"/>
    </location>
</feature>
<dbReference type="Pfam" id="PF01494">
    <property type="entry name" value="FAD_binding_3"/>
    <property type="match status" value="1"/>
</dbReference>
<dbReference type="Pfam" id="PF05199">
    <property type="entry name" value="GMC_oxred_C"/>
    <property type="match status" value="1"/>
</dbReference>
<dbReference type="InterPro" id="IPR051473">
    <property type="entry name" value="P2Ox-like"/>
</dbReference>
<comment type="cofactor">
    <cofactor evidence="1">
        <name>FAD</name>
        <dbReference type="ChEBI" id="CHEBI:57692"/>
    </cofactor>
</comment>
<dbReference type="InterPro" id="IPR007867">
    <property type="entry name" value="GMC_OxRtase_C"/>
</dbReference>
<sequence length="553" mass="60827">MYSDARLIGNDTTVKTDICIIGSGPAGITLASELLNSGLNTTILESGDDKHTQFGNDLNKGSLSGMLNQATDEVRARQVGGTANHWIVKMASNTGNGFRFVPLQAMDFDSWPVSKADIDPYYQKVHQLFKLGPFAYNDPDVWKADTDGPTLTNDGISSGIFSFCSTHYFTRQIPDLIKDSPTHTLYKNATVRELQVSPDGKQVIAAKVVTPEGKEFRVEAKQFILAAGGFGVPQLLLNSKSANHPNGLGNNQDVVGRYYIDHSLILHGYFQVESKLLEKLKFYDMRDVNGVSVIGSIGLPETVKQQHSLQNLEAMLFPKPGVRDYNAFKSAQEFAWALQGKPMSLPLWKNTWNVIKGLPYLMHIAYQKFAKGMIIMPGLATGGWSHLSTQELQRRYQIIELIGMTEQKANPNNRVTLSDTLDPLGIPRIRVHMEPDDADIPSILATEQRLVTGLQASGFGEFHSYNGQDGKQLNYYTRTCHHLMGTARMGNDPATSVVDADCKLHGIDNCYIASSAVFPSGGYANPTMTILALSLRLANRLKQLSGVQVAEPT</sequence>
<evidence type="ECO:0000256" key="1">
    <source>
        <dbReference type="ARBA" id="ARBA00001974"/>
    </source>
</evidence>
<name>A0A656HGT9_THINJ</name>
<gene>
    <name evidence="8" type="ORF">Thini_3124</name>
</gene>
<dbReference type="PANTHER" id="PTHR42784">
    <property type="entry name" value="PYRANOSE 2-OXIDASE"/>
    <property type="match status" value="1"/>
</dbReference>
<dbReference type="PANTHER" id="PTHR42784:SF1">
    <property type="entry name" value="PYRANOSE 2-OXIDASE"/>
    <property type="match status" value="1"/>
</dbReference>
<feature type="domain" description="FAD-binding" evidence="6">
    <location>
        <begin position="15"/>
        <end position="53"/>
    </location>
</feature>